<proteinExistence type="predicted"/>
<dbReference type="SUPFAM" id="SSF47240">
    <property type="entry name" value="Ferritin-like"/>
    <property type="match status" value="1"/>
</dbReference>
<dbReference type="GO" id="GO:0016491">
    <property type="term" value="F:oxidoreductase activity"/>
    <property type="evidence" value="ECO:0007669"/>
    <property type="project" value="InterPro"/>
</dbReference>
<reference evidence="2 3" key="2">
    <citation type="submission" date="2020-06" db="EMBL/GenBank/DDBJ databases">
        <title>Complete Genome Sequence of Clostridium muelleri sp. nov. P21T, an Acid-Alcohol Producing Acetogen Isolated from Old Hay.</title>
        <authorList>
            <person name="Duncan K.E."/>
            <person name="Tanner R.S."/>
        </authorList>
    </citation>
    <scope>NUCLEOTIDE SEQUENCE [LARGE SCALE GENOMIC DNA]</scope>
    <source>
        <strain evidence="2 3">P21</strain>
    </source>
</reference>
<comment type="caution">
    <text evidence="2">The sequence shown here is derived from an EMBL/GenBank/DDBJ whole genome shotgun (WGS) entry which is preliminary data.</text>
</comment>
<dbReference type="CDD" id="cd00657">
    <property type="entry name" value="Ferritin_like"/>
    <property type="match status" value="1"/>
</dbReference>
<protein>
    <submittedName>
        <fullName evidence="2">Ferritin-like domain-containing protein</fullName>
    </submittedName>
</protein>
<organism evidence="2 3">
    <name type="scientific">Clostridium muellerianum</name>
    <dbReference type="NCBI Taxonomy" id="2716538"/>
    <lineage>
        <taxon>Bacteria</taxon>
        <taxon>Bacillati</taxon>
        <taxon>Bacillota</taxon>
        <taxon>Clostridia</taxon>
        <taxon>Eubacteriales</taxon>
        <taxon>Clostridiaceae</taxon>
        <taxon>Clostridium</taxon>
    </lineage>
</organism>
<dbReference type="AlphaFoldDB" id="A0A7Y0EK18"/>
<dbReference type="InterPro" id="IPR003251">
    <property type="entry name" value="Rr_diiron-bd_dom"/>
</dbReference>
<evidence type="ECO:0000313" key="3">
    <source>
        <dbReference type="Proteomes" id="UP000537131"/>
    </source>
</evidence>
<evidence type="ECO:0000313" key="2">
    <source>
        <dbReference type="EMBL" id="NMM63865.1"/>
    </source>
</evidence>
<dbReference type="Gene3D" id="6.10.140.1960">
    <property type="match status" value="1"/>
</dbReference>
<dbReference type="Gene3D" id="1.20.1260.10">
    <property type="match status" value="1"/>
</dbReference>
<sequence length="152" mass="18436">MYYNMDFNYFNPIENMYRVRSLMELLIEAMKDERHDRVKYGMMMEMTDDPTVKKQIKFAYDDEIKHYKMFNQIYTQLTGRKINIPLPTNIEKYDNLISAVQTSIDGELEAVELYREIHSMLKNPNMRDKLFEIITDEQEHATRFVYLYSMLK</sequence>
<name>A0A7Y0EK18_9CLOT</name>
<gene>
    <name evidence="2" type="ORF">HBE96_14500</name>
</gene>
<dbReference type="Proteomes" id="UP000537131">
    <property type="component" value="Unassembled WGS sequence"/>
</dbReference>
<dbReference type="Pfam" id="PF02915">
    <property type="entry name" value="Rubrerythrin"/>
    <property type="match status" value="1"/>
</dbReference>
<keyword evidence="3" id="KW-1185">Reference proteome</keyword>
<dbReference type="InterPro" id="IPR012347">
    <property type="entry name" value="Ferritin-like"/>
</dbReference>
<evidence type="ECO:0000259" key="1">
    <source>
        <dbReference type="Pfam" id="PF02915"/>
    </source>
</evidence>
<dbReference type="EMBL" id="JABBNI010000025">
    <property type="protein sequence ID" value="NMM63865.1"/>
    <property type="molecule type" value="Genomic_DNA"/>
</dbReference>
<feature type="domain" description="Rubrerythrin diiron-binding" evidence="1">
    <location>
        <begin position="101"/>
        <end position="150"/>
    </location>
</feature>
<reference evidence="2 3" key="1">
    <citation type="submission" date="2020-04" db="EMBL/GenBank/DDBJ databases">
        <authorList>
            <person name="Doyle D.A."/>
        </authorList>
    </citation>
    <scope>NUCLEOTIDE SEQUENCE [LARGE SCALE GENOMIC DNA]</scope>
    <source>
        <strain evidence="2 3">P21</strain>
    </source>
</reference>
<accession>A0A7Y0EK18</accession>
<dbReference type="RefSeq" id="WP_169298443.1">
    <property type="nucleotide sequence ID" value="NZ_JABBNI010000025.1"/>
</dbReference>
<dbReference type="InterPro" id="IPR009078">
    <property type="entry name" value="Ferritin-like_SF"/>
</dbReference>
<dbReference type="GO" id="GO:0046872">
    <property type="term" value="F:metal ion binding"/>
    <property type="evidence" value="ECO:0007669"/>
    <property type="project" value="InterPro"/>
</dbReference>